<feature type="transmembrane region" description="Helical" evidence="1">
    <location>
        <begin position="197"/>
        <end position="214"/>
    </location>
</feature>
<feature type="domain" description="Prepilin type IV endopeptidase peptidase" evidence="2">
    <location>
        <begin position="80"/>
        <end position="177"/>
    </location>
</feature>
<dbReference type="GO" id="GO:0004190">
    <property type="term" value="F:aspartic-type endopeptidase activity"/>
    <property type="evidence" value="ECO:0007669"/>
    <property type="project" value="InterPro"/>
</dbReference>
<evidence type="ECO:0000313" key="4">
    <source>
        <dbReference type="Proteomes" id="UP001247307"/>
    </source>
</evidence>
<evidence type="ECO:0000256" key="1">
    <source>
        <dbReference type="SAM" id="Phobius"/>
    </source>
</evidence>
<sequence>MPLFLAPPFWGRLLHALPGSLASGGSLPAFSWPLGSLARRVLDEQSPWGSLGPAWAEHIADGVALAGWALVWGAWAVSGVMLSIIDARERRLPRPVIWGAARVLGLGLVLVVAGTGDPWPLLGGALGAILAGGGLALARRAAALGAGDVRYAGFLGAVLGPDGLGHVVAGLACAFAGAGFRAAWLVFVRRAPPGTRLALGPYLFAGSAFPLVLLP</sequence>
<reference evidence="3" key="1">
    <citation type="submission" date="2023-07" db="EMBL/GenBank/DDBJ databases">
        <title>Sequencing the genomes of 1000 actinobacteria strains.</title>
        <authorList>
            <person name="Klenk H.-P."/>
        </authorList>
    </citation>
    <scope>NUCLEOTIDE SEQUENCE</scope>
    <source>
        <strain evidence="3">DSM 13988</strain>
    </source>
</reference>
<dbReference type="AlphaFoldDB" id="A0AAE3YGR1"/>
<evidence type="ECO:0000313" key="3">
    <source>
        <dbReference type="EMBL" id="MDR6891643.1"/>
    </source>
</evidence>
<accession>A0AAE3YGR1</accession>
<feature type="transmembrane region" description="Helical" evidence="1">
    <location>
        <begin position="65"/>
        <end position="84"/>
    </location>
</feature>
<dbReference type="InterPro" id="IPR000045">
    <property type="entry name" value="Prepilin_IV_endopep_pep"/>
</dbReference>
<evidence type="ECO:0000259" key="2">
    <source>
        <dbReference type="Pfam" id="PF01478"/>
    </source>
</evidence>
<dbReference type="Gene3D" id="1.20.120.1220">
    <property type="match status" value="1"/>
</dbReference>
<protein>
    <submittedName>
        <fullName evidence="3">Prepilin signal peptidase PulO-like enzyme (Type II secretory pathway)</fullName>
    </submittedName>
</protein>
<keyword evidence="4" id="KW-1185">Reference proteome</keyword>
<keyword evidence="1" id="KW-0472">Membrane</keyword>
<feature type="transmembrane region" description="Helical" evidence="1">
    <location>
        <begin position="96"/>
        <end position="113"/>
    </location>
</feature>
<dbReference type="EMBL" id="JAVDUI010000001">
    <property type="protein sequence ID" value="MDR6891643.1"/>
    <property type="molecule type" value="Genomic_DNA"/>
</dbReference>
<name>A0AAE3YGR1_9MICC</name>
<organism evidence="3 4">
    <name type="scientific">Falsarthrobacter nasiphocae</name>
    <dbReference type="NCBI Taxonomy" id="189863"/>
    <lineage>
        <taxon>Bacteria</taxon>
        <taxon>Bacillati</taxon>
        <taxon>Actinomycetota</taxon>
        <taxon>Actinomycetes</taxon>
        <taxon>Micrococcales</taxon>
        <taxon>Micrococcaceae</taxon>
        <taxon>Falsarthrobacter</taxon>
    </lineage>
</organism>
<comment type="caution">
    <text evidence="3">The sequence shown here is derived from an EMBL/GenBank/DDBJ whole genome shotgun (WGS) entry which is preliminary data.</text>
</comment>
<dbReference type="Pfam" id="PF01478">
    <property type="entry name" value="Peptidase_A24"/>
    <property type="match status" value="1"/>
</dbReference>
<dbReference type="Proteomes" id="UP001247307">
    <property type="component" value="Unassembled WGS sequence"/>
</dbReference>
<dbReference type="GO" id="GO:0016020">
    <property type="term" value="C:membrane"/>
    <property type="evidence" value="ECO:0007669"/>
    <property type="project" value="InterPro"/>
</dbReference>
<proteinExistence type="predicted"/>
<dbReference type="RefSeq" id="WP_309849639.1">
    <property type="nucleotide sequence ID" value="NZ_JAVDUI010000001.1"/>
</dbReference>
<feature type="transmembrane region" description="Helical" evidence="1">
    <location>
        <begin position="151"/>
        <end position="177"/>
    </location>
</feature>
<keyword evidence="1" id="KW-1133">Transmembrane helix</keyword>
<keyword evidence="1" id="KW-0812">Transmembrane</keyword>
<gene>
    <name evidence="3" type="ORF">J2S35_000583</name>
</gene>